<organism evidence="10 11">
    <name type="scientific">Henosepilachna vigintioctopunctata</name>
    <dbReference type="NCBI Taxonomy" id="420089"/>
    <lineage>
        <taxon>Eukaryota</taxon>
        <taxon>Metazoa</taxon>
        <taxon>Ecdysozoa</taxon>
        <taxon>Arthropoda</taxon>
        <taxon>Hexapoda</taxon>
        <taxon>Insecta</taxon>
        <taxon>Pterygota</taxon>
        <taxon>Neoptera</taxon>
        <taxon>Endopterygota</taxon>
        <taxon>Coleoptera</taxon>
        <taxon>Polyphaga</taxon>
        <taxon>Cucujiformia</taxon>
        <taxon>Coccinelloidea</taxon>
        <taxon>Coccinellidae</taxon>
        <taxon>Epilachninae</taxon>
        <taxon>Epilachnini</taxon>
        <taxon>Henosepilachna</taxon>
    </lineage>
</organism>
<dbReference type="InterPro" id="IPR036272">
    <property type="entry name" value="Methuselah_N_sf"/>
</dbReference>
<evidence type="ECO:0000256" key="5">
    <source>
        <dbReference type="ARBA" id="ARBA00022989"/>
    </source>
</evidence>
<dbReference type="GO" id="GO:0012505">
    <property type="term" value="C:endomembrane system"/>
    <property type="evidence" value="ECO:0007669"/>
    <property type="project" value="UniProtKB-SubCell"/>
</dbReference>
<evidence type="ECO:0000256" key="3">
    <source>
        <dbReference type="ARBA" id="ARBA00022692"/>
    </source>
</evidence>
<dbReference type="Gene3D" id="2.170.180.11">
    <property type="entry name" value="Methuselah ectodomain, domain 2"/>
    <property type="match status" value="1"/>
</dbReference>
<accession>A0AAW1TWM0</accession>
<comment type="similarity">
    <text evidence="2">Belongs to the G-protein coupled receptor 2 family. Mth subfamily.</text>
</comment>
<dbReference type="Proteomes" id="UP001431783">
    <property type="component" value="Unassembled WGS sequence"/>
</dbReference>
<feature type="signal peptide" evidence="9">
    <location>
        <begin position="1"/>
        <end position="17"/>
    </location>
</feature>
<reference evidence="10 11" key="1">
    <citation type="submission" date="2023-03" db="EMBL/GenBank/DDBJ databases">
        <title>Genome insight into feeding habits of ladybird beetles.</title>
        <authorList>
            <person name="Li H.-S."/>
            <person name="Huang Y.-H."/>
            <person name="Pang H."/>
        </authorList>
    </citation>
    <scope>NUCLEOTIDE SEQUENCE [LARGE SCALE GENOMIC DNA]</scope>
    <source>
        <strain evidence="10">SYSU_2023b</strain>
        <tissue evidence="10">Whole body</tissue>
    </source>
</reference>
<comment type="caution">
    <text evidence="10">The sequence shown here is derived from an EMBL/GenBank/DDBJ whole genome shotgun (WGS) entry which is preliminary data.</text>
</comment>
<evidence type="ECO:0000256" key="6">
    <source>
        <dbReference type="ARBA" id="ARBA00023040"/>
    </source>
</evidence>
<dbReference type="AlphaFoldDB" id="A0AAW1TWM0"/>
<name>A0AAW1TWM0_9CUCU</name>
<keyword evidence="5" id="KW-1133">Transmembrane helix</keyword>
<dbReference type="InterPro" id="IPR023311">
    <property type="entry name" value="Methusela_ecto_dom_2"/>
</dbReference>
<keyword evidence="3" id="KW-0812">Transmembrane</keyword>
<feature type="chain" id="PRO_5043968418" description="Methuselah N-terminal domain-containing protein" evidence="9">
    <location>
        <begin position="18"/>
        <end position="181"/>
    </location>
</feature>
<keyword evidence="8" id="KW-0807">Transducer</keyword>
<evidence type="ECO:0000256" key="1">
    <source>
        <dbReference type="ARBA" id="ARBA00004127"/>
    </source>
</evidence>
<dbReference type="GO" id="GO:0004930">
    <property type="term" value="F:G protein-coupled receptor activity"/>
    <property type="evidence" value="ECO:0007669"/>
    <property type="project" value="UniProtKB-KW"/>
</dbReference>
<sequence length="181" mass="21219">MFNLIVILFISTGVVIGQGNVKFVHTNDDLSICEREKCIRKCCPEHQIYFRRKCINNTEAIFSLTVYDDEELLPPNDETFYIIHDKHCEVGLDIRLVPNSYPEDRFYIQPDGRLYLPDLELKAPFNMYCMENFKLKPNDTTLEFSALRCDDTIELQEPENKVYSQGKRLIPHIITSLYDND</sequence>
<comment type="subcellular location">
    <subcellularLocation>
        <location evidence="1">Endomembrane system</location>
        <topology evidence="1">Multi-pass membrane protein</topology>
    </subcellularLocation>
</comment>
<evidence type="ECO:0000256" key="7">
    <source>
        <dbReference type="ARBA" id="ARBA00023170"/>
    </source>
</evidence>
<evidence type="ECO:0008006" key="12">
    <source>
        <dbReference type="Google" id="ProtNLM"/>
    </source>
</evidence>
<keyword evidence="6" id="KW-0297">G-protein coupled receptor</keyword>
<dbReference type="PANTHER" id="PTHR46953:SF1">
    <property type="entry name" value="G-PROTEIN COUPLED RECEPTOR MTH-LIKE 1-RELATED"/>
    <property type="match status" value="1"/>
</dbReference>
<dbReference type="InterPro" id="IPR052808">
    <property type="entry name" value="GPCR_Mth-like"/>
</dbReference>
<evidence type="ECO:0000256" key="9">
    <source>
        <dbReference type="SAM" id="SignalP"/>
    </source>
</evidence>
<keyword evidence="4 9" id="KW-0732">Signal</keyword>
<proteinExistence type="inferred from homology"/>
<evidence type="ECO:0000256" key="8">
    <source>
        <dbReference type="ARBA" id="ARBA00023224"/>
    </source>
</evidence>
<dbReference type="PANTHER" id="PTHR46953">
    <property type="entry name" value="G-PROTEIN COUPLED RECEPTOR MTH-LIKE 1-RELATED"/>
    <property type="match status" value="1"/>
</dbReference>
<keyword evidence="5" id="KW-0472">Membrane</keyword>
<keyword evidence="11" id="KW-1185">Reference proteome</keyword>
<evidence type="ECO:0000313" key="11">
    <source>
        <dbReference type="Proteomes" id="UP001431783"/>
    </source>
</evidence>
<protein>
    <recommendedName>
        <fullName evidence="12">Methuselah N-terminal domain-containing protein</fullName>
    </recommendedName>
</protein>
<evidence type="ECO:0000313" key="10">
    <source>
        <dbReference type="EMBL" id="KAK9871559.1"/>
    </source>
</evidence>
<evidence type="ECO:0000256" key="2">
    <source>
        <dbReference type="ARBA" id="ARBA00008979"/>
    </source>
</evidence>
<evidence type="ECO:0000256" key="4">
    <source>
        <dbReference type="ARBA" id="ARBA00022729"/>
    </source>
</evidence>
<keyword evidence="7" id="KW-0675">Receptor</keyword>
<gene>
    <name evidence="10" type="ORF">WA026_012940</name>
</gene>
<dbReference type="SUPFAM" id="SSF63877">
    <property type="entry name" value="Methuselah ectodomain"/>
    <property type="match status" value="1"/>
</dbReference>
<dbReference type="EMBL" id="JARQZJ010000006">
    <property type="protein sequence ID" value="KAK9871559.1"/>
    <property type="molecule type" value="Genomic_DNA"/>
</dbReference>